<name>A0A7W3MWI5_9ACTN</name>
<dbReference type="Proteomes" id="UP000539313">
    <property type="component" value="Unassembled WGS sequence"/>
</dbReference>
<organism evidence="1 2">
    <name type="scientific">Thermomonospora cellulosilytica</name>
    <dbReference type="NCBI Taxonomy" id="1411118"/>
    <lineage>
        <taxon>Bacteria</taxon>
        <taxon>Bacillati</taxon>
        <taxon>Actinomycetota</taxon>
        <taxon>Actinomycetes</taxon>
        <taxon>Streptosporangiales</taxon>
        <taxon>Thermomonosporaceae</taxon>
        <taxon>Thermomonospora</taxon>
    </lineage>
</organism>
<gene>
    <name evidence="1" type="ORF">HNR21_002087</name>
</gene>
<evidence type="ECO:0000313" key="1">
    <source>
        <dbReference type="EMBL" id="MBA9003205.1"/>
    </source>
</evidence>
<proteinExistence type="predicted"/>
<dbReference type="EMBL" id="JACJII010000001">
    <property type="protein sequence ID" value="MBA9003205.1"/>
    <property type="molecule type" value="Genomic_DNA"/>
</dbReference>
<keyword evidence="2" id="KW-1185">Reference proteome</keyword>
<accession>A0A7W3MWI5</accession>
<protein>
    <submittedName>
        <fullName evidence="1">Uncharacterized protein</fullName>
    </submittedName>
</protein>
<dbReference type="RefSeq" id="WP_182705028.1">
    <property type="nucleotide sequence ID" value="NZ_JACJII010000001.1"/>
</dbReference>
<sequence>MGRKHLVIAFLVALIIALPVGMVAKYIVQTYVLACVREEEVEEVEMARQAVLPEVQGLPVVEFGGVSECDSGGDGYASVLIDPSAGLERVVDRFEKSPWESVRDQRPDHQFYRAYRDGDLAVSIIDGRVLHPAENFIQIKVYFELRSD</sequence>
<dbReference type="AlphaFoldDB" id="A0A7W3MWI5"/>
<evidence type="ECO:0000313" key="2">
    <source>
        <dbReference type="Proteomes" id="UP000539313"/>
    </source>
</evidence>
<comment type="caution">
    <text evidence="1">The sequence shown here is derived from an EMBL/GenBank/DDBJ whole genome shotgun (WGS) entry which is preliminary data.</text>
</comment>
<reference evidence="1 2" key="1">
    <citation type="submission" date="2020-08" db="EMBL/GenBank/DDBJ databases">
        <title>Sequencing the genomes of 1000 actinobacteria strains.</title>
        <authorList>
            <person name="Klenk H.-P."/>
        </authorList>
    </citation>
    <scope>NUCLEOTIDE SEQUENCE [LARGE SCALE GENOMIC DNA]</scope>
    <source>
        <strain evidence="1 2">DSM 45823</strain>
    </source>
</reference>